<gene>
    <name evidence="1" type="ORF">PI95_029115</name>
</gene>
<keyword evidence="1" id="KW-0378">Hydrolase</keyword>
<keyword evidence="1" id="KW-0255">Endonuclease</keyword>
<sequence length="212" mass="24334">MVQKTAITDIFKSLAEVESRFGIRRTKDEQFFREWYENLPQITDEEKASLDVIRRRYLYHLADGNLTEGTVTLLIGSPILEKAGFYDYPYKMRGEASIEIVFDADEEEETLKGRIDILVLQNQFWVILLESKRTTISVMSALPQTLAYMMAPQPDKPIFGMMTGDGIIFVKLTQQDTPQYDVSRVFSPAPLQNELYTVLQILKRIGQIIVPG</sequence>
<dbReference type="AlphaFoldDB" id="A0A846HGJ8"/>
<comment type="caution">
    <text evidence="1">The sequence shown here is derived from an EMBL/GenBank/DDBJ whole genome shotgun (WGS) entry which is preliminary data.</text>
</comment>
<keyword evidence="1" id="KW-0540">Nuclease</keyword>
<accession>A0A846HGJ8</accession>
<dbReference type="EMBL" id="JTCM02000112">
    <property type="protein sequence ID" value="NEU76466.1"/>
    <property type="molecule type" value="Genomic_DNA"/>
</dbReference>
<name>A0A846HGJ8_9CYAN</name>
<reference evidence="1 2" key="1">
    <citation type="journal article" date="2015" name="Genome Announc.">
        <title>Draft Genome Sequence of Cyanobacterium Hassallia byssoidea Strain VB512170, Isolated from Monuments in India.</title>
        <authorList>
            <person name="Singh D."/>
            <person name="Chandrababunaidu M.M."/>
            <person name="Panda A."/>
            <person name="Sen D."/>
            <person name="Bhattacharyya S."/>
            <person name="Adhikary S.P."/>
            <person name="Tripathy S."/>
        </authorList>
    </citation>
    <scope>NUCLEOTIDE SEQUENCE [LARGE SCALE GENOMIC DNA]</scope>
    <source>
        <strain evidence="1 2">VB512170</strain>
    </source>
</reference>
<keyword evidence="2" id="KW-1185">Reference proteome</keyword>
<proteinExistence type="predicted"/>
<dbReference type="Proteomes" id="UP000031549">
    <property type="component" value="Unassembled WGS sequence"/>
</dbReference>
<organism evidence="1 2">
    <name type="scientific">Hassallia byssoidea VB512170</name>
    <dbReference type="NCBI Taxonomy" id="1304833"/>
    <lineage>
        <taxon>Bacteria</taxon>
        <taxon>Bacillati</taxon>
        <taxon>Cyanobacteriota</taxon>
        <taxon>Cyanophyceae</taxon>
        <taxon>Nostocales</taxon>
        <taxon>Tolypothrichaceae</taxon>
        <taxon>Hassallia</taxon>
    </lineage>
</organism>
<protein>
    <submittedName>
        <fullName evidence="1">Type I restriction endonuclease subunit R</fullName>
    </submittedName>
</protein>
<dbReference type="GO" id="GO:0004519">
    <property type="term" value="F:endonuclease activity"/>
    <property type="evidence" value="ECO:0007669"/>
    <property type="project" value="UniProtKB-KW"/>
</dbReference>
<evidence type="ECO:0000313" key="2">
    <source>
        <dbReference type="Proteomes" id="UP000031549"/>
    </source>
</evidence>
<evidence type="ECO:0000313" key="1">
    <source>
        <dbReference type="EMBL" id="NEU76466.1"/>
    </source>
</evidence>
<dbReference type="RefSeq" id="WP_039741380.1">
    <property type="nucleotide sequence ID" value="NZ_JTCM02000112.1"/>
</dbReference>